<dbReference type="Pfam" id="PF13366">
    <property type="entry name" value="PDDEXK_3"/>
    <property type="match status" value="1"/>
</dbReference>
<gene>
    <name evidence="1" type="ORF">FTUN_5539</name>
</gene>
<evidence type="ECO:0008006" key="3">
    <source>
        <dbReference type="Google" id="ProtNLM"/>
    </source>
</evidence>
<dbReference type="RefSeq" id="WP_171473234.1">
    <property type="nucleotide sequence ID" value="NZ_CP053452.2"/>
</dbReference>
<dbReference type="InterPro" id="IPR026350">
    <property type="entry name" value="GxxExxY"/>
</dbReference>
<evidence type="ECO:0000313" key="2">
    <source>
        <dbReference type="Proteomes" id="UP000503447"/>
    </source>
</evidence>
<name>A0A6M5YVI8_9BACT</name>
<accession>A0A6M5YVI8</accession>
<proteinExistence type="predicted"/>
<organism evidence="1 2">
    <name type="scientific">Frigoriglobus tundricola</name>
    <dbReference type="NCBI Taxonomy" id="2774151"/>
    <lineage>
        <taxon>Bacteria</taxon>
        <taxon>Pseudomonadati</taxon>
        <taxon>Planctomycetota</taxon>
        <taxon>Planctomycetia</taxon>
        <taxon>Gemmatales</taxon>
        <taxon>Gemmataceae</taxon>
        <taxon>Frigoriglobus</taxon>
    </lineage>
</organism>
<evidence type="ECO:0000313" key="1">
    <source>
        <dbReference type="EMBL" id="QJW97959.1"/>
    </source>
</evidence>
<dbReference type="EMBL" id="CP053452">
    <property type="protein sequence ID" value="QJW97959.1"/>
    <property type="molecule type" value="Genomic_DNA"/>
</dbReference>
<dbReference type="NCBIfam" id="TIGR04256">
    <property type="entry name" value="GxxExxY"/>
    <property type="match status" value="1"/>
</dbReference>
<reference evidence="2" key="1">
    <citation type="submission" date="2020-05" db="EMBL/GenBank/DDBJ databases">
        <title>Frigoriglobus tundricola gen. nov., sp. nov., a psychrotolerant cellulolytic planctomycete of the family Gemmataceae with two divergent copies of 16S rRNA gene.</title>
        <authorList>
            <person name="Kulichevskaya I.S."/>
            <person name="Ivanova A.A."/>
            <person name="Naumoff D.G."/>
            <person name="Beletsky A.V."/>
            <person name="Rijpstra W.I.C."/>
            <person name="Sinninghe Damste J.S."/>
            <person name="Mardanov A.V."/>
            <person name="Ravin N.V."/>
            <person name="Dedysh S.N."/>
        </authorList>
    </citation>
    <scope>NUCLEOTIDE SEQUENCE [LARGE SCALE GENOMIC DNA]</scope>
    <source>
        <strain evidence="2">PL17</strain>
    </source>
</reference>
<dbReference type="Proteomes" id="UP000503447">
    <property type="component" value="Chromosome"/>
</dbReference>
<keyword evidence="2" id="KW-1185">Reference proteome</keyword>
<dbReference type="AlphaFoldDB" id="A0A6M5YVI8"/>
<sequence>MDNDPRSYAIIGAAMEVHSQLGCGFLEAVYQEALAVELASRGVPFGQQAQLPIRYKGRVLETVYKADFLCYGAVVVEIKALTQIGTIEEAQVLNYLKATGYETGLILNFGRTSLQYKRYVRTRMDRPDS</sequence>
<dbReference type="KEGG" id="ftj:FTUN_5539"/>
<protein>
    <recommendedName>
        <fullName evidence="3">NADH:ubiquinone oxidoreductase subunit 5 (Chain L)/Multisubunit Na+/H+ antiporter, MnhA subunit</fullName>
    </recommendedName>
</protein>